<evidence type="ECO:0000256" key="8">
    <source>
        <dbReference type="RuleBase" id="RU361189"/>
    </source>
</evidence>
<dbReference type="InterPro" id="IPR002490">
    <property type="entry name" value="V-ATPase_116kDa_su"/>
</dbReference>
<evidence type="ECO:0000256" key="2">
    <source>
        <dbReference type="ARBA" id="ARBA00009904"/>
    </source>
</evidence>
<dbReference type="Ensembl" id="ENSCSET00000025414.1">
    <property type="protein sequence ID" value="ENSCSEP00000025082.1"/>
    <property type="gene ID" value="ENSCSEG00000016016.1"/>
</dbReference>
<dbReference type="GeneTree" id="ENSGT00950000182881"/>
<evidence type="ECO:0000313" key="9">
    <source>
        <dbReference type="Ensembl" id="ENSCSEP00000025082.1"/>
    </source>
</evidence>
<organism evidence="9 10">
    <name type="scientific">Cynoglossus semilaevis</name>
    <name type="common">Tongue sole</name>
    <dbReference type="NCBI Taxonomy" id="244447"/>
    <lineage>
        <taxon>Eukaryota</taxon>
        <taxon>Metazoa</taxon>
        <taxon>Chordata</taxon>
        <taxon>Craniata</taxon>
        <taxon>Vertebrata</taxon>
        <taxon>Euteleostomi</taxon>
        <taxon>Actinopterygii</taxon>
        <taxon>Neopterygii</taxon>
        <taxon>Teleostei</taxon>
        <taxon>Neoteleostei</taxon>
        <taxon>Acanthomorphata</taxon>
        <taxon>Carangaria</taxon>
        <taxon>Pleuronectiformes</taxon>
        <taxon>Pleuronectoidei</taxon>
        <taxon>Cynoglossidae</taxon>
        <taxon>Cynoglossinae</taxon>
        <taxon>Cynoglossus</taxon>
    </lineage>
</organism>
<protein>
    <recommendedName>
        <fullName evidence="8">V-type proton ATPase subunit a</fullName>
    </recommendedName>
</protein>
<dbReference type="GO" id="GO:0016471">
    <property type="term" value="C:vacuolar proton-transporting V-type ATPase complex"/>
    <property type="evidence" value="ECO:0007669"/>
    <property type="project" value="TreeGrafter"/>
</dbReference>
<dbReference type="GO" id="GO:0007035">
    <property type="term" value="P:vacuolar acidification"/>
    <property type="evidence" value="ECO:0007669"/>
    <property type="project" value="TreeGrafter"/>
</dbReference>
<keyword evidence="7" id="KW-0472">Membrane</keyword>
<dbReference type="PANTHER" id="PTHR11629">
    <property type="entry name" value="VACUOLAR PROTON ATPASES"/>
    <property type="match status" value="1"/>
</dbReference>
<keyword evidence="10" id="KW-1185">Reference proteome</keyword>
<keyword evidence="5" id="KW-1133">Transmembrane helix</keyword>
<evidence type="ECO:0000313" key="10">
    <source>
        <dbReference type="Proteomes" id="UP000265120"/>
    </source>
</evidence>
<reference evidence="9 10" key="1">
    <citation type="journal article" date="2014" name="Nat. Genet.">
        <title>Whole-genome sequence of a flatfish provides insights into ZW sex chromosome evolution and adaptation to a benthic lifestyle.</title>
        <authorList>
            <person name="Chen S."/>
            <person name="Zhang G."/>
            <person name="Shao C."/>
            <person name="Huang Q."/>
            <person name="Liu G."/>
            <person name="Zhang P."/>
            <person name="Song W."/>
            <person name="An N."/>
            <person name="Chalopin D."/>
            <person name="Volff J.N."/>
            <person name="Hong Y."/>
            <person name="Li Q."/>
            <person name="Sha Z."/>
            <person name="Zhou H."/>
            <person name="Xie M."/>
            <person name="Yu Q."/>
            <person name="Liu Y."/>
            <person name="Xiang H."/>
            <person name="Wang N."/>
            <person name="Wu K."/>
            <person name="Yang C."/>
            <person name="Zhou Q."/>
            <person name="Liao X."/>
            <person name="Yang L."/>
            <person name="Hu Q."/>
            <person name="Zhang J."/>
            <person name="Meng L."/>
            <person name="Jin L."/>
            <person name="Tian Y."/>
            <person name="Lian J."/>
            <person name="Yang J."/>
            <person name="Miao G."/>
            <person name="Liu S."/>
            <person name="Liang Z."/>
            <person name="Yan F."/>
            <person name="Li Y."/>
            <person name="Sun B."/>
            <person name="Zhang H."/>
            <person name="Zhang J."/>
            <person name="Zhu Y."/>
            <person name="Du M."/>
            <person name="Zhao Y."/>
            <person name="Schartl M."/>
            <person name="Tang Q."/>
            <person name="Wang J."/>
        </authorList>
    </citation>
    <scope>NUCLEOTIDE SEQUENCE</scope>
</reference>
<sequence length="255" mass="29898">FKFLQNNSEQLQRLEVELCEVTKSKETLQQNLLELTEYTHMLFITRNVVQRSSEYGEFPFLGKDTVMDYSSMQRLGLHSGLIQRQKIEAFECMLWRVCKGYTILSYAEVEEYLEDPDSKRHGEPTKSVVFLISYWGHQIGQKVKKICDCYHCHLYPYPTSSDEWNDVVEGLATRIKDLHTVLHKTEDYLRRVLIKASESTYMWVVQVKKIKAIYYILNQCSFDDIPTLRSALEKGLVRKMTKFICSCLEGVKSVF</sequence>
<keyword evidence="3 8" id="KW-0813">Transport</keyword>
<comment type="function">
    <text evidence="8">Essential component of the vacuolar proton pump (V-ATPase), a multimeric enzyme that catalyzes the translocation of protons across the membranes. Required for assembly and activity of the V-ATPase.</text>
</comment>
<dbReference type="InParanoid" id="A0A3P8WF83"/>
<evidence type="ECO:0000256" key="3">
    <source>
        <dbReference type="ARBA" id="ARBA00022448"/>
    </source>
</evidence>
<evidence type="ECO:0000256" key="1">
    <source>
        <dbReference type="ARBA" id="ARBA00004141"/>
    </source>
</evidence>
<dbReference type="Pfam" id="PF01496">
    <property type="entry name" value="V_ATPase_I"/>
    <property type="match status" value="1"/>
</dbReference>
<dbReference type="STRING" id="244447.ENSCSEP00000025082"/>
<reference evidence="9" key="3">
    <citation type="submission" date="2025-09" db="UniProtKB">
        <authorList>
            <consortium name="Ensembl"/>
        </authorList>
    </citation>
    <scope>IDENTIFICATION</scope>
</reference>
<comment type="subcellular location">
    <subcellularLocation>
        <location evidence="1">Membrane</location>
        <topology evidence="1">Multi-pass membrane protein</topology>
    </subcellularLocation>
</comment>
<proteinExistence type="inferred from homology"/>
<dbReference type="Proteomes" id="UP000265120">
    <property type="component" value="Chromosome W"/>
</dbReference>
<dbReference type="OMA" id="WRICNGT"/>
<dbReference type="GO" id="GO:0051117">
    <property type="term" value="F:ATPase binding"/>
    <property type="evidence" value="ECO:0007669"/>
    <property type="project" value="TreeGrafter"/>
</dbReference>
<dbReference type="PANTHER" id="PTHR11629:SF22">
    <property type="entry name" value="V-TYPE PROTON ATPASE 116 KDA SUBUNIT A 2"/>
    <property type="match status" value="1"/>
</dbReference>
<evidence type="ECO:0000256" key="7">
    <source>
        <dbReference type="ARBA" id="ARBA00023136"/>
    </source>
</evidence>
<dbReference type="AlphaFoldDB" id="A0A3P8WF83"/>
<keyword evidence="6 8" id="KW-0406">Ion transport</keyword>
<dbReference type="GO" id="GO:0033179">
    <property type="term" value="C:proton-transporting V-type ATPase, V0 domain"/>
    <property type="evidence" value="ECO:0007669"/>
    <property type="project" value="InterPro"/>
</dbReference>
<accession>A0A3P8WF83</accession>
<name>A0A3P8WF83_CYNSE</name>
<comment type="similarity">
    <text evidence="2 8">Belongs to the V-ATPase 116 kDa subunit family.</text>
</comment>
<evidence type="ECO:0000256" key="4">
    <source>
        <dbReference type="ARBA" id="ARBA00022692"/>
    </source>
</evidence>
<evidence type="ECO:0000256" key="5">
    <source>
        <dbReference type="ARBA" id="ARBA00022989"/>
    </source>
</evidence>
<dbReference type="GO" id="GO:0005886">
    <property type="term" value="C:plasma membrane"/>
    <property type="evidence" value="ECO:0007669"/>
    <property type="project" value="TreeGrafter"/>
</dbReference>
<dbReference type="GO" id="GO:0046961">
    <property type="term" value="F:proton-transporting ATPase activity, rotational mechanism"/>
    <property type="evidence" value="ECO:0007669"/>
    <property type="project" value="InterPro"/>
</dbReference>
<evidence type="ECO:0000256" key="6">
    <source>
        <dbReference type="ARBA" id="ARBA00023065"/>
    </source>
</evidence>
<keyword evidence="8" id="KW-0375">Hydrogen ion transport</keyword>
<keyword evidence="4" id="KW-0812">Transmembrane</keyword>
<reference evidence="9" key="2">
    <citation type="submission" date="2025-08" db="UniProtKB">
        <authorList>
            <consortium name="Ensembl"/>
        </authorList>
    </citation>
    <scope>IDENTIFICATION</scope>
</reference>